<keyword evidence="8" id="KW-1185">Reference proteome</keyword>
<evidence type="ECO:0000259" key="6">
    <source>
        <dbReference type="PROSITE" id="PS50860"/>
    </source>
</evidence>
<comment type="cofactor">
    <cofactor evidence="1">
        <name>Zn(2+)</name>
        <dbReference type="ChEBI" id="CHEBI:29105"/>
    </cofactor>
</comment>
<evidence type="ECO:0000256" key="3">
    <source>
        <dbReference type="ARBA" id="ARBA00022723"/>
    </source>
</evidence>
<dbReference type="GO" id="GO:0046872">
    <property type="term" value="F:metal ion binding"/>
    <property type="evidence" value="ECO:0007669"/>
    <property type="project" value="UniProtKB-KW"/>
</dbReference>
<evidence type="ECO:0000256" key="2">
    <source>
        <dbReference type="ARBA" id="ARBA00004496"/>
    </source>
</evidence>
<feature type="coiled-coil region" evidence="5">
    <location>
        <begin position="234"/>
        <end position="275"/>
    </location>
</feature>
<reference evidence="8" key="1">
    <citation type="submission" date="2016-11" db="EMBL/GenBank/DDBJ databases">
        <authorList>
            <person name="Varghese N."/>
            <person name="Submissions S."/>
        </authorList>
    </citation>
    <scope>NUCLEOTIDE SEQUENCE [LARGE SCALE GENOMIC DNA]</scope>
    <source>
        <strain evidence="8">DSM 15807</strain>
    </source>
</reference>
<dbReference type="AlphaFoldDB" id="A0A1M5TJW7"/>
<dbReference type="Proteomes" id="UP000242592">
    <property type="component" value="Unassembled WGS sequence"/>
</dbReference>
<dbReference type="RefSeq" id="WP_073073451.1">
    <property type="nucleotide sequence ID" value="NZ_FQXN01000005.1"/>
</dbReference>
<gene>
    <name evidence="7" type="ORF">SAMN02745199_1354</name>
</gene>
<dbReference type="STRING" id="1123380.SAMN02745199_1354"/>
<name>A0A1M5TJW7_9BACT</name>
<dbReference type="InterPro" id="IPR018163">
    <property type="entry name" value="Thr/Ala-tRNA-synth_IIc_edit"/>
</dbReference>
<feature type="domain" description="Alanyl-transfer RNA synthetases family profile" evidence="6">
    <location>
        <begin position="1"/>
        <end position="225"/>
    </location>
</feature>
<dbReference type="GO" id="GO:0002161">
    <property type="term" value="F:aminoacyl-tRNA deacylase activity"/>
    <property type="evidence" value="ECO:0007669"/>
    <property type="project" value="UniProtKB-ARBA"/>
</dbReference>
<dbReference type="OrthoDB" id="9812949at2"/>
<keyword evidence="7" id="KW-0436">Ligase</keyword>
<dbReference type="GO" id="GO:0005737">
    <property type="term" value="C:cytoplasm"/>
    <property type="evidence" value="ECO:0007669"/>
    <property type="project" value="UniProtKB-SubCell"/>
</dbReference>
<dbReference type="InterPro" id="IPR018165">
    <property type="entry name" value="Ala-tRNA-synth_IIc_core"/>
</dbReference>
<protein>
    <submittedName>
        <fullName evidence="7">Alanyl-tRNA synthetase</fullName>
    </submittedName>
</protein>
<organism evidence="7 8">
    <name type="scientific">Thermosipho atlanticus DSM 15807</name>
    <dbReference type="NCBI Taxonomy" id="1123380"/>
    <lineage>
        <taxon>Bacteria</taxon>
        <taxon>Thermotogati</taxon>
        <taxon>Thermotogota</taxon>
        <taxon>Thermotogae</taxon>
        <taxon>Thermotogales</taxon>
        <taxon>Fervidobacteriaceae</taxon>
        <taxon>Thermosipho</taxon>
    </lineage>
</organism>
<dbReference type="InterPro" id="IPR009000">
    <property type="entry name" value="Transl_B-barrel_sf"/>
</dbReference>
<evidence type="ECO:0000256" key="4">
    <source>
        <dbReference type="ARBA" id="ARBA00022833"/>
    </source>
</evidence>
<dbReference type="PROSITE" id="PS50860">
    <property type="entry name" value="AA_TRNA_LIGASE_II_ALA"/>
    <property type="match status" value="1"/>
</dbReference>
<evidence type="ECO:0000256" key="5">
    <source>
        <dbReference type="SAM" id="Coils"/>
    </source>
</evidence>
<dbReference type="Gene3D" id="2.40.30.130">
    <property type="match status" value="1"/>
</dbReference>
<proteinExistence type="predicted"/>
<keyword evidence="7" id="KW-0030">Aminoacyl-tRNA synthetase</keyword>
<sequence length="367" mass="41989">MKIKIDRVVIKDGNIYLESGESPFYPDFKGGQLGDRGKIGNVKVIGVEEIEGKIYHRVNTPLEPGEYDVTIDEEHRLFIKQHHTAQHILSAVFSEYADIRTVSFKMGMEYSTIDLDIPFLAKDVLQEVEINANKLIQKCLDVEELVVEKEDLDKFPLRKKVSDKIKGKIRIIKIGEYDYSACAGYHVKNTGEIGFVKIIKTEKVKGSLTRVYFVAGLKALSYFYKYTNILRNLSKLLTASIDELEERTKNLLDKVKSFNSKIENISEILAKEKAENLKAIRDSVYYIEIEESIAKYIPKYFKKENALLVLYDGIKFNFVSFGKYNVNQLISKIRDRIPGKGGGGEKKGTFIPEKKTDINEIIEFLEV</sequence>
<dbReference type="Gene3D" id="3.30.980.10">
    <property type="entry name" value="Threonyl-trna Synthetase, Chain A, domain 2"/>
    <property type="match status" value="1"/>
</dbReference>
<dbReference type="GO" id="GO:0004813">
    <property type="term" value="F:alanine-tRNA ligase activity"/>
    <property type="evidence" value="ECO:0007669"/>
    <property type="project" value="InterPro"/>
</dbReference>
<keyword evidence="3" id="KW-0479">Metal-binding</keyword>
<dbReference type="GO" id="GO:0005524">
    <property type="term" value="F:ATP binding"/>
    <property type="evidence" value="ECO:0007669"/>
    <property type="project" value="InterPro"/>
</dbReference>
<dbReference type="InterPro" id="IPR051335">
    <property type="entry name" value="Alanyl-tRNA_Editing_Enzymes"/>
</dbReference>
<dbReference type="EMBL" id="FQXN01000005">
    <property type="protein sequence ID" value="SHH50976.1"/>
    <property type="molecule type" value="Genomic_DNA"/>
</dbReference>
<dbReference type="SUPFAM" id="SSF55186">
    <property type="entry name" value="ThrRS/AlaRS common domain"/>
    <property type="match status" value="1"/>
</dbReference>
<keyword evidence="5" id="KW-0175">Coiled coil</keyword>
<evidence type="ECO:0000313" key="7">
    <source>
        <dbReference type="EMBL" id="SHH50976.1"/>
    </source>
</evidence>
<dbReference type="SMART" id="SM00863">
    <property type="entry name" value="tRNA_SAD"/>
    <property type="match status" value="1"/>
</dbReference>
<dbReference type="GO" id="GO:0006419">
    <property type="term" value="P:alanyl-tRNA aminoacylation"/>
    <property type="evidence" value="ECO:0007669"/>
    <property type="project" value="InterPro"/>
</dbReference>
<dbReference type="Pfam" id="PF07973">
    <property type="entry name" value="tRNA_SAD"/>
    <property type="match status" value="1"/>
</dbReference>
<evidence type="ECO:0000256" key="1">
    <source>
        <dbReference type="ARBA" id="ARBA00001947"/>
    </source>
</evidence>
<dbReference type="SUPFAM" id="SSF50447">
    <property type="entry name" value="Translation proteins"/>
    <property type="match status" value="1"/>
</dbReference>
<dbReference type="InterPro" id="IPR012947">
    <property type="entry name" value="tRNA_SAD"/>
</dbReference>
<dbReference type="PANTHER" id="PTHR43462">
    <property type="entry name" value="ALANYL-TRNA EDITING PROTEIN"/>
    <property type="match status" value="1"/>
</dbReference>
<keyword evidence="4" id="KW-0862">Zinc</keyword>
<dbReference type="PANTHER" id="PTHR43462:SF1">
    <property type="entry name" value="ALANYL-TRNA EDITING PROTEIN AARSD1"/>
    <property type="match status" value="1"/>
</dbReference>
<comment type="subcellular location">
    <subcellularLocation>
        <location evidence="2">Cytoplasm</location>
    </subcellularLocation>
</comment>
<accession>A0A1M5TJW7</accession>
<evidence type="ECO:0000313" key="8">
    <source>
        <dbReference type="Proteomes" id="UP000242592"/>
    </source>
</evidence>
<dbReference type="GO" id="GO:0003676">
    <property type="term" value="F:nucleic acid binding"/>
    <property type="evidence" value="ECO:0007669"/>
    <property type="project" value="InterPro"/>
</dbReference>